<name>A0ABR3W101_9PEZI</name>
<evidence type="ECO:0000313" key="2">
    <source>
        <dbReference type="Proteomes" id="UP001586593"/>
    </source>
</evidence>
<reference evidence="1 2" key="1">
    <citation type="journal article" date="2024" name="Commun. Biol.">
        <title>Comparative genomic analysis of thermophilic fungi reveals convergent evolutionary adaptations and gene losses.</title>
        <authorList>
            <person name="Steindorff A.S."/>
            <person name="Aguilar-Pontes M.V."/>
            <person name="Robinson A.J."/>
            <person name="Andreopoulos B."/>
            <person name="LaButti K."/>
            <person name="Kuo A."/>
            <person name="Mondo S."/>
            <person name="Riley R."/>
            <person name="Otillar R."/>
            <person name="Haridas S."/>
            <person name="Lipzen A."/>
            <person name="Grimwood J."/>
            <person name="Schmutz J."/>
            <person name="Clum A."/>
            <person name="Reid I.D."/>
            <person name="Moisan M.C."/>
            <person name="Butler G."/>
            <person name="Nguyen T.T.M."/>
            <person name="Dewar K."/>
            <person name="Conant G."/>
            <person name="Drula E."/>
            <person name="Henrissat B."/>
            <person name="Hansel C."/>
            <person name="Singer S."/>
            <person name="Hutchinson M.I."/>
            <person name="de Vries R.P."/>
            <person name="Natvig D.O."/>
            <person name="Powell A.J."/>
            <person name="Tsang A."/>
            <person name="Grigoriev I.V."/>
        </authorList>
    </citation>
    <scope>NUCLEOTIDE SEQUENCE [LARGE SCALE GENOMIC DNA]</scope>
    <source>
        <strain evidence="1 2">ATCC 24622</strain>
    </source>
</reference>
<sequence>MTWEVPNGNPGLFPRRRATIVHGLCRCFDSGVLLQGMLILRRGSIACDGDQSVQPGLLSRCLKFKAQSLSHSRVAEVAEVTSLRPPFEEYISRYRE</sequence>
<gene>
    <name evidence="1" type="ORF">VTK73DRAFT_9730</name>
</gene>
<organism evidence="1 2">
    <name type="scientific">Phialemonium thermophilum</name>
    <dbReference type="NCBI Taxonomy" id="223376"/>
    <lineage>
        <taxon>Eukaryota</taxon>
        <taxon>Fungi</taxon>
        <taxon>Dikarya</taxon>
        <taxon>Ascomycota</taxon>
        <taxon>Pezizomycotina</taxon>
        <taxon>Sordariomycetes</taxon>
        <taxon>Sordariomycetidae</taxon>
        <taxon>Cephalothecales</taxon>
        <taxon>Cephalothecaceae</taxon>
        <taxon>Phialemonium</taxon>
    </lineage>
</organism>
<keyword evidence="2" id="KW-1185">Reference proteome</keyword>
<comment type="caution">
    <text evidence="1">The sequence shown here is derived from an EMBL/GenBank/DDBJ whole genome shotgun (WGS) entry which is preliminary data.</text>
</comment>
<accession>A0ABR3W101</accession>
<protein>
    <submittedName>
        <fullName evidence="1">Uncharacterized protein</fullName>
    </submittedName>
</protein>
<evidence type="ECO:0000313" key="1">
    <source>
        <dbReference type="EMBL" id="KAL1850216.1"/>
    </source>
</evidence>
<proteinExistence type="predicted"/>
<dbReference type="EMBL" id="JAZHXJ010000839">
    <property type="protein sequence ID" value="KAL1850216.1"/>
    <property type="molecule type" value="Genomic_DNA"/>
</dbReference>
<dbReference type="Proteomes" id="UP001586593">
    <property type="component" value="Unassembled WGS sequence"/>
</dbReference>